<feature type="compositionally biased region" description="Polar residues" evidence="1">
    <location>
        <begin position="58"/>
        <end position="72"/>
    </location>
</feature>
<organism evidence="2 3">
    <name type="scientific">Trifolium medium</name>
    <dbReference type="NCBI Taxonomy" id="97028"/>
    <lineage>
        <taxon>Eukaryota</taxon>
        <taxon>Viridiplantae</taxon>
        <taxon>Streptophyta</taxon>
        <taxon>Embryophyta</taxon>
        <taxon>Tracheophyta</taxon>
        <taxon>Spermatophyta</taxon>
        <taxon>Magnoliopsida</taxon>
        <taxon>eudicotyledons</taxon>
        <taxon>Gunneridae</taxon>
        <taxon>Pentapetalae</taxon>
        <taxon>rosids</taxon>
        <taxon>fabids</taxon>
        <taxon>Fabales</taxon>
        <taxon>Fabaceae</taxon>
        <taxon>Papilionoideae</taxon>
        <taxon>50 kb inversion clade</taxon>
        <taxon>NPAAA clade</taxon>
        <taxon>Hologalegina</taxon>
        <taxon>IRL clade</taxon>
        <taxon>Trifolieae</taxon>
        <taxon>Trifolium</taxon>
    </lineage>
</organism>
<dbReference type="Proteomes" id="UP000265520">
    <property type="component" value="Unassembled WGS sequence"/>
</dbReference>
<sequence>MAPSTKFNSRAASREESAFNGTFSNEPRENLINGDSDKSASFREGNESQTIISGANMLQESTTSSGDSNPLAQSLKVDPKTIGGQKYTSPNELRRVLGISLGNTLPADSEELKRFKSSLEEAAAKA</sequence>
<feature type="compositionally biased region" description="Polar residues" evidence="1">
    <location>
        <begin position="1"/>
        <end position="11"/>
    </location>
</feature>
<feature type="compositionally biased region" description="Basic and acidic residues" evidence="1">
    <location>
        <begin position="35"/>
        <end position="46"/>
    </location>
</feature>
<dbReference type="EMBL" id="LXQA010116569">
    <property type="protein sequence ID" value="MCI19789.1"/>
    <property type="molecule type" value="Genomic_DNA"/>
</dbReference>
<evidence type="ECO:0000313" key="3">
    <source>
        <dbReference type="Proteomes" id="UP000265520"/>
    </source>
</evidence>
<evidence type="ECO:0000313" key="2">
    <source>
        <dbReference type="EMBL" id="MCI19789.1"/>
    </source>
</evidence>
<dbReference type="PANTHER" id="PTHR31115">
    <property type="entry name" value="OS05G0107300 PROTEIN"/>
    <property type="match status" value="1"/>
</dbReference>
<feature type="region of interest" description="Disordered" evidence="1">
    <location>
        <begin position="1"/>
        <end position="46"/>
    </location>
</feature>
<dbReference type="AlphaFoldDB" id="A0A392Q7H1"/>
<accession>A0A392Q7H1</accession>
<proteinExistence type="predicted"/>
<feature type="region of interest" description="Disordered" evidence="1">
    <location>
        <begin position="58"/>
        <end position="88"/>
    </location>
</feature>
<feature type="non-terminal residue" evidence="2">
    <location>
        <position position="126"/>
    </location>
</feature>
<evidence type="ECO:0000256" key="1">
    <source>
        <dbReference type="SAM" id="MobiDB-lite"/>
    </source>
</evidence>
<protein>
    <submittedName>
        <fullName evidence="2">Uncharacterized protein</fullName>
    </submittedName>
</protein>
<keyword evidence="3" id="KW-1185">Reference proteome</keyword>
<name>A0A392Q7H1_9FABA</name>
<comment type="caution">
    <text evidence="2">The sequence shown here is derived from an EMBL/GenBank/DDBJ whole genome shotgun (WGS) entry which is preliminary data.</text>
</comment>
<reference evidence="2 3" key="1">
    <citation type="journal article" date="2018" name="Front. Plant Sci.">
        <title>Red Clover (Trifolium pratense) and Zigzag Clover (T. medium) - A Picture of Genomic Similarities and Differences.</title>
        <authorList>
            <person name="Dluhosova J."/>
            <person name="Istvanek J."/>
            <person name="Nedelnik J."/>
            <person name="Repkova J."/>
        </authorList>
    </citation>
    <scope>NUCLEOTIDE SEQUENCE [LARGE SCALE GENOMIC DNA]</scope>
    <source>
        <strain evidence="3">cv. 10/8</strain>
        <tissue evidence="2">Leaf</tissue>
    </source>
</reference>
<dbReference type="PANTHER" id="PTHR31115:SF2">
    <property type="entry name" value="OS05G0107300 PROTEIN"/>
    <property type="match status" value="1"/>
</dbReference>